<reference evidence="1" key="2">
    <citation type="submission" date="2021-10" db="EMBL/GenBank/DDBJ databases">
        <title>Phylogenomics reveals ancestral predisposition of the termite-cultivated fungus Termitomyces towards a domesticated lifestyle.</title>
        <authorList>
            <person name="Auxier B."/>
            <person name="Grum-Grzhimaylo A."/>
            <person name="Cardenas M.E."/>
            <person name="Lodge J.D."/>
            <person name="Laessoe T."/>
            <person name="Pedersen O."/>
            <person name="Smith M.E."/>
            <person name="Kuyper T.W."/>
            <person name="Franco-Molano E.A."/>
            <person name="Baroni T.J."/>
            <person name="Aanen D.K."/>
        </authorList>
    </citation>
    <scope>NUCLEOTIDE SEQUENCE</scope>
    <source>
        <strain evidence="1">D49</strain>
    </source>
</reference>
<organism evidence="1 2">
    <name type="scientific">Sphagnurus paluster</name>
    <dbReference type="NCBI Taxonomy" id="117069"/>
    <lineage>
        <taxon>Eukaryota</taxon>
        <taxon>Fungi</taxon>
        <taxon>Dikarya</taxon>
        <taxon>Basidiomycota</taxon>
        <taxon>Agaricomycotina</taxon>
        <taxon>Agaricomycetes</taxon>
        <taxon>Agaricomycetidae</taxon>
        <taxon>Agaricales</taxon>
        <taxon>Tricholomatineae</taxon>
        <taxon>Lyophyllaceae</taxon>
        <taxon>Sphagnurus</taxon>
    </lineage>
</organism>
<evidence type="ECO:0000313" key="2">
    <source>
        <dbReference type="Proteomes" id="UP000717328"/>
    </source>
</evidence>
<protein>
    <submittedName>
        <fullName evidence="1">Uncharacterized protein</fullName>
    </submittedName>
</protein>
<gene>
    <name evidence="1" type="ORF">H0H81_008019</name>
</gene>
<dbReference type="EMBL" id="JABCKI010000219">
    <property type="protein sequence ID" value="KAG5651614.1"/>
    <property type="molecule type" value="Genomic_DNA"/>
</dbReference>
<name>A0A9P7KJ43_9AGAR</name>
<evidence type="ECO:0000313" key="1">
    <source>
        <dbReference type="EMBL" id="KAG5651614.1"/>
    </source>
</evidence>
<proteinExistence type="predicted"/>
<comment type="caution">
    <text evidence="1">The sequence shown here is derived from an EMBL/GenBank/DDBJ whole genome shotgun (WGS) entry which is preliminary data.</text>
</comment>
<dbReference type="OrthoDB" id="2588098at2759"/>
<dbReference type="AlphaFoldDB" id="A0A9P7KJ43"/>
<dbReference type="Proteomes" id="UP000717328">
    <property type="component" value="Unassembled WGS sequence"/>
</dbReference>
<keyword evidence="2" id="KW-1185">Reference proteome</keyword>
<reference evidence="1" key="1">
    <citation type="submission" date="2021-02" db="EMBL/GenBank/DDBJ databases">
        <authorList>
            <person name="Nieuwenhuis M."/>
            <person name="Van De Peppel L.J.J."/>
        </authorList>
    </citation>
    <scope>NUCLEOTIDE SEQUENCE</scope>
    <source>
        <strain evidence="1">D49</strain>
    </source>
</reference>
<accession>A0A9P7KJ43</accession>
<sequence>MFIGDYNDYYPEGMLTAEETEEIKERVVQKWEKVPHRPSSLPDDATVTAFAHDKVWAVRNLSKRVYVRSDAFGTAAEHMRGPEAVKGRSLADVVLAKIHWSTHGDRGGFGWGSLVGDRFNICVNREEGWKDVSEAVAKQVR</sequence>